<dbReference type="SUPFAM" id="SSF53448">
    <property type="entry name" value="Nucleotide-diphospho-sugar transferases"/>
    <property type="match status" value="1"/>
</dbReference>
<dbReference type="AlphaFoldDB" id="A0A1M6I3C8"/>
<dbReference type="PANTHER" id="PTHR22916">
    <property type="entry name" value="GLYCOSYLTRANSFERASE"/>
    <property type="match status" value="1"/>
</dbReference>
<dbReference type="Gene3D" id="3.90.550.10">
    <property type="entry name" value="Spore Coat Polysaccharide Biosynthesis Protein SpsA, Chain A"/>
    <property type="match status" value="1"/>
</dbReference>
<feature type="domain" description="Glycosyltransferase 2-like" evidence="1">
    <location>
        <begin position="6"/>
        <end position="110"/>
    </location>
</feature>
<dbReference type="GO" id="GO:0016758">
    <property type="term" value="F:hexosyltransferase activity"/>
    <property type="evidence" value="ECO:0007669"/>
    <property type="project" value="UniProtKB-ARBA"/>
</dbReference>
<dbReference type="CDD" id="cd00761">
    <property type="entry name" value="Glyco_tranf_GTA_type"/>
    <property type="match status" value="1"/>
</dbReference>
<dbReference type="Pfam" id="PF00535">
    <property type="entry name" value="Glycos_transf_2"/>
    <property type="match status" value="1"/>
</dbReference>
<evidence type="ECO:0000259" key="1">
    <source>
        <dbReference type="Pfam" id="PF00535"/>
    </source>
</evidence>
<dbReference type="InterPro" id="IPR001173">
    <property type="entry name" value="Glyco_trans_2-like"/>
</dbReference>
<dbReference type="Proteomes" id="UP000184185">
    <property type="component" value="Unassembled WGS sequence"/>
</dbReference>
<gene>
    <name evidence="2" type="ORF">SAMN02745725_02204</name>
</gene>
<keyword evidence="3" id="KW-1185">Reference proteome</keyword>
<sequence>MSVRISVITPTYNRAAVLGRVFESLMNQTNKEFEWIIIDDGSKDDTKTVVEGYVSKANFQIKYVYQDNNGKHIAINKGVELAIGEFIAIADSDDSFIPTAFEVMLDYWDRISPGERELYRGITCRCYDPDTGEKIGRSIKDGYEDYYGIDATYKYGLDFEMWGINRTDLMRKFPFPDIRRTDNGGLSFFPEIVIWDNMGRNYKTRYIDDCLRAYYRDQENATTNKTGSRSRENVYLWEHLINDIFDYAKYKPMRFIKALVGLSMDNLLIGKKFFDIVKIGNTPIKRLLITVLFPVGWALYIKKR</sequence>
<dbReference type="EMBL" id="FQYQ01000015">
    <property type="protein sequence ID" value="SHJ29001.1"/>
    <property type="molecule type" value="Genomic_DNA"/>
</dbReference>
<name>A0A1M6I3C8_PSEXY</name>
<dbReference type="PANTHER" id="PTHR22916:SF3">
    <property type="entry name" value="UDP-GLCNAC:BETAGAL BETA-1,3-N-ACETYLGLUCOSAMINYLTRANSFERASE-LIKE PROTEIN 1"/>
    <property type="match status" value="1"/>
</dbReference>
<proteinExistence type="predicted"/>
<dbReference type="RefSeq" id="WP_072917888.1">
    <property type="nucleotide sequence ID" value="NZ_FQYQ01000015.1"/>
</dbReference>
<accession>A0A1M6I3C8</accession>
<keyword evidence="2" id="KW-0808">Transferase</keyword>
<evidence type="ECO:0000313" key="2">
    <source>
        <dbReference type="EMBL" id="SHJ29001.1"/>
    </source>
</evidence>
<organism evidence="2 3">
    <name type="scientific">Pseudobutyrivibrio xylanivorans DSM 14809</name>
    <dbReference type="NCBI Taxonomy" id="1123012"/>
    <lineage>
        <taxon>Bacteria</taxon>
        <taxon>Bacillati</taxon>
        <taxon>Bacillota</taxon>
        <taxon>Clostridia</taxon>
        <taxon>Lachnospirales</taxon>
        <taxon>Lachnospiraceae</taxon>
        <taxon>Pseudobutyrivibrio</taxon>
    </lineage>
</organism>
<reference evidence="2 3" key="1">
    <citation type="submission" date="2016-11" db="EMBL/GenBank/DDBJ databases">
        <authorList>
            <person name="Jaros S."/>
            <person name="Januszkiewicz K."/>
            <person name="Wedrychowicz H."/>
        </authorList>
    </citation>
    <scope>NUCLEOTIDE SEQUENCE [LARGE SCALE GENOMIC DNA]</scope>
    <source>
        <strain evidence="2 3">DSM 14809</strain>
    </source>
</reference>
<dbReference type="OrthoDB" id="9810303at2"/>
<evidence type="ECO:0000313" key="3">
    <source>
        <dbReference type="Proteomes" id="UP000184185"/>
    </source>
</evidence>
<protein>
    <submittedName>
        <fullName evidence="2">Glycosyltransferase involved in cell wall bisynthesis</fullName>
    </submittedName>
</protein>
<dbReference type="InterPro" id="IPR029044">
    <property type="entry name" value="Nucleotide-diphossugar_trans"/>
</dbReference>